<reference evidence="6 7" key="1">
    <citation type="journal article" date="2007" name="Genome Res.">
        <title>Genome characteristics of facultatively symbiotic Frankia sp. strains reflect host range and host plant biogeography.</title>
        <authorList>
            <person name="Normand P."/>
            <person name="Lapierre P."/>
            <person name="Tisa L.S."/>
            <person name="Gogarten J.P."/>
            <person name="Alloisio N."/>
            <person name="Bagnarol E."/>
            <person name="Bassi C.A."/>
            <person name="Berry A.M."/>
            <person name="Bickhart D.M."/>
            <person name="Choisne N."/>
            <person name="Couloux A."/>
            <person name="Cournoyer B."/>
            <person name="Cruveiller S."/>
            <person name="Daubin V."/>
            <person name="Demange N."/>
            <person name="Francino M.P."/>
            <person name="Goltsman E."/>
            <person name="Huang Y."/>
            <person name="Kopp O.R."/>
            <person name="Labarre L."/>
            <person name="Lapidus A."/>
            <person name="Lavire C."/>
            <person name="Marechal J."/>
            <person name="Martinez M."/>
            <person name="Mastronunzio J.E."/>
            <person name="Mullin B.C."/>
            <person name="Niemann J."/>
            <person name="Pujic P."/>
            <person name="Rawnsley T."/>
            <person name="Rouy Z."/>
            <person name="Schenowitz C."/>
            <person name="Sellstedt A."/>
            <person name="Tavares F."/>
            <person name="Tomkins J.P."/>
            <person name="Vallenet D."/>
            <person name="Valverde C."/>
            <person name="Wall L.G."/>
            <person name="Wang Y."/>
            <person name="Medigue C."/>
            <person name="Benson D.R."/>
        </authorList>
    </citation>
    <scope>NUCLEOTIDE SEQUENCE [LARGE SCALE GENOMIC DNA]</scope>
    <source>
        <strain evidence="7">DSM 45986 / CECT 9034 / ACN14a</strain>
    </source>
</reference>
<dbReference type="GO" id="GO:0008726">
    <property type="term" value="F:alkanesulfonate monooxygenase activity"/>
    <property type="evidence" value="ECO:0007669"/>
    <property type="project" value="TreeGrafter"/>
</dbReference>
<name>Q0RMZ8_FRAAA</name>
<dbReference type="EMBL" id="CT573213">
    <property type="protein sequence ID" value="CAJ61098.1"/>
    <property type="molecule type" value="Genomic_DNA"/>
</dbReference>
<keyword evidence="3" id="KW-0560">Oxidoreductase</keyword>
<dbReference type="InterPro" id="IPR011251">
    <property type="entry name" value="Luciferase-like_dom"/>
</dbReference>
<sequence>MKFGVQHGIGDPRWRPEVLDQRNITPWVRAVEESGWSGIAFTDHPAPSTKWTHAGGEGSSEPFSSLAFCAALTEDITLITLVTVLPYRNPLFTAHQIRTLDRLSGGRLVVGVGTGYLRGEFRASGADFDRRRELFDEALEILTADTDIEEISHRGIGFETSGTALRPPSIQRPHPPLWVHANSRWGLERAARFGGGALFTLTTETLAGTIRTAHVPDAAAVGERIDRLRDATTAAGRDPQEVTVVLGGVLSLIDVRQGWNTEQVRAEVAAYERLGVDWLIFNVIGDDPGASEETVRRFGEEIILAKD</sequence>
<keyword evidence="1" id="KW-0285">Flavoprotein</keyword>
<gene>
    <name evidence="6" type="ordered locus">FRAAL2449</name>
</gene>
<dbReference type="STRING" id="326424.FRAAL2449"/>
<feature type="domain" description="Luciferase-like" evidence="5">
    <location>
        <begin position="20"/>
        <end position="251"/>
    </location>
</feature>
<dbReference type="Proteomes" id="UP000000657">
    <property type="component" value="Chromosome"/>
</dbReference>
<evidence type="ECO:0000256" key="1">
    <source>
        <dbReference type="ARBA" id="ARBA00022630"/>
    </source>
</evidence>
<dbReference type="InterPro" id="IPR036661">
    <property type="entry name" value="Luciferase-like_sf"/>
</dbReference>
<keyword evidence="7" id="KW-1185">Reference proteome</keyword>
<accession>Q0RMZ8</accession>
<evidence type="ECO:0000313" key="6">
    <source>
        <dbReference type="EMBL" id="CAJ61098.1"/>
    </source>
</evidence>
<dbReference type="GO" id="GO:0046306">
    <property type="term" value="P:alkanesulfonate catabolic process"/>
    <property type="evidence" value="ECO:0007669"/>
    <property type="project" value="TreeGrafter"/>
</dbReference>
<dbReference type="SUPFAM" id="SSF51679">
    <property type="entry name" value="Bacterial luciferase-like"/>
    <property type="match status" value="1"/>
</dbReference>
<dbReference type="InterPro" id="IPR019921">
    <property type="entry name" value="Lucif-like_OxRdtase_Rv2161c"/>
</dbReference>
<evidence type="ECO:0000259" key="5">
    <source>
        <dbReference type="Pfam" id="PF00296"/>
    </source>
</evidence>
<evidence type="ECO:0000313" key="7">
    <source>
        <dbReference type="Proteomes" id="UP000000657"/>
    </source>
</evidence>
<dbReference type="Gene3D" id="3.20.20.30">
    <property type="entry name" value="Luciferase-like domain"/>
    <property type="match status" value="1"/>
</dbReference>
<proteinExistence type="predicted"/>
<dbReference type="InterPro" id="IPR050172">
    <property type="entry name" value="SsuD_RutA_monooxygenase"/>
</dbReference>
<dbReference type="OrthoDB" id="7903015at2"/>
<protein>
    <submittedName>
        <fullName evidence="6">Dehydrogenase</fullName>
    </submittedName>
</protein>
<evidence type="ECO:0000256" key="3">
    <source>
        <dbReference type="ARBA" id="ARBA00023002"/>
    </source>
</evidence>
<dbReference type="RefSeq" id="WP_011603606.1">
    <property type="nucleotide sequence ID" value="NC_008278.1"/>
</dbReference>
<dbReference type="AlphaFoldDB" id="Q0RMZ8"/>
<keyword evidence="4" id="KW-0503">Monooxygenase</keyword>
<dbReference type="HOGENOM" id="CLU_027853_7_1_11"/>
<dbReference type="eggNOG" id="COG2141">
    <property type="taxonomic scope" value="Bacteria"/>
</dbReference>
<evidence type="ECO:0000256" key="4">
    <source>
        <dbReference type="ARBA" id="ARBA00023033"/>
    </source>
</evidence>
<dbReference type="KEGG" id="fal:FRAAL2449"/>
<dbReference type="NCBIfam" id="TIGR03619">
    <property type="entry name" value="F420_Rv2161c"/>
    <property type="match status" value="1"/>
</dbReference>
<dbReference type="PANTHER" id="PTHR42847:SF4">
    <property type="entry name" value="ALKANESULFONATE MONOOXYGENASE-RELATED"/>
    <property type="match status" value="1"/>
</dbReference>
<evidence type="ECO:0000256" key="2">
    <source>
        <dbReference type="ARBA" id="ARBA00022643"/>
    </source>
</evidence>
<keyword evidence="2" id="KW-0288">FMN</keyword>
<dbReference type="PANTHER" id="PTHR42847">
    <property type="entry name" value="ALKANESULFONATE MONOOXYGENASE"/>
    <property type="match status" value="1"/>
</dbReference>
<dbReference type="Pfam" id="PF00296">
    <property type="entry name" value="Bac_luciferase"/>
    <property type="match status" value="1"/>
</dbReference>
<organism evidence="6 7">
    <name type="scientific">Frankia alni (strain DSM 45986 / CECT 9034 / ACN14a)</name>
    <dbReference type="NCBI Taxonomy" id="326424"/>
    <lineage>
        <taxon>Bacteria</taxon>
        <taxon>Bacillati</taxon>
        <taxon>Actinomycetota</taxon>
        <taxon>Actinomycetes</taxon>
        <taxon>Frankiales</taxon>
        <taxon>Frankiaceae</taxon>
        <taxon>Frankia</taxon>
    </lineage>
</organism>